<gene>
    <name evidence="2" type="ORF">V6N11_045048</name>
</gene>
<sequence>MCQPAYNVRGSEALLAKAWLFWRRAWPTGWTGCFAIVDSMDGVAAVWCASRGMSVPPLVSVVAAALTEGFTLSRPVTVAGAVVGSFAWRPSLFPWCASMALSMFCSLFLGFVWPRVIPFSWPASRLAVKTIHAEWSKVRPLWPSHGTGSALGLLVVAKGAPSARPSCLGSARPWWARWLLGSHLWVLASWLINGCWLCLGTSLGPPVLVVTSWGRWPLPRVPPRLVTLALFGLGASAPCVRAVFVTLDGCLCGGCSMALPPRPCFAAWLLLHRVAFSARPRRRLISCSTSYLLWATFCNPCFDLRDLTFTVEEQDVVVVAPDSVAIPAEDFACSLVGKVVSPPR</sequence>
<organism evidence="2 3">
    <name type="scientific">Hibiscus sabdariffa</name>
    <name type="common">roselle</name>
    <dbReference type="NCBI Taxonomy" id="183260"/>
    <lineage>
        <taxon>Eukaryota</taxon>
        <taxon>Viridiplantae</taxon>
        <taxon>Streptophyta</taxon>
        <taxon>Embryophyta</taxon>
        <taxon>Tracheophyta</taxon>
        <taxon>Spermatophyta</taxon>
        <taxon>Magnoliopsida</taxon>
        <taxon>eudicotyledons</taxon>
        <taxon>Gunneridae</taxon>
        <taxon>Pentapetalae</taxon>
        <taxon>rosids</taxon>
        <taxon>malvids</taxon>
        <taxon>Malvales</taxon>
        <taxon>Malvaceae</taxon>
        <taxon>Malvoideae</taxon>
        <taxon>Hibiscus</taxon>
    </lineage>
</organism>
<dbReference type="Proteomes" id="UP001396334">
    <property type="component" value="Unassembled WGS sequence"/>
</dbReference>
<dbReference type="EMBL" id="JBBPBN010000303">
    <property type="protein sequence ID" value="KAK8489724.1"/>
    <property type="molecule type" value="Genomic_DNA"/>
</dbReference>
<evidence type="ECO:0000313" key="2">
    <source>
        <dbReference type="EMBL" id="KAK8489724.1"/>
    </source>
</evidence>
<keyword evidence="1" id="KW-0472">Membrane</keyword>
<keyword evidence="1" id="KW-1133">Transmembrane helix</keyword>
<keyword evidence="3" id="KW-1185">Reference proteome</keyword>
<name>A0ABR2A9I5_9ROSI</name>
<evidence type="ECO:0000256" key="1">
    <source>
        <dbReference type="SAM" id="Phobius"/>
    </source>
</evidence>
<accession>A0ABR2A9I5</accession>
<protein>
    <submittedName>
        <fullName evidence="2">Uncharacterized protein</fullName>
    </submittedName>
</protein>
<reference evidence="2 3" key="1">
    <citation type="journal article" date="2024" name="G3 (Bethesda)">
        <title>Genome assembly of Hibiscus sabdariffa L. provides insights into metabolisms of medicinal natural products.</title>
        <authorList>
            <person name="Kim T."/>
        </authorList>
    </citation>
    <scope>NUCLEOTIDE SEQUENCE [LARGE SCALE GENOMIC DNA]</scope>
    <source>
        <strain evidence="2">TK-2024</strain>
        <tissue evidence="2">Old leaves</tissue>
    </source>
</reference>
<comment type="caution">
    <text evidence="2">The sequence shown here is derived from an EMBL/GenBank/DDBJ whole genome shotgun (WGS) entry which is preliminary data.</text>
</comment>
<proteinExistence type="predicted"/>
<evidence type="ECO:0000313" key="3">
    <source>
        <dbReference type="Proteomes" id="UP001396334"/>
    </source>
</evidence>
<keyword evidence="1" id="KW-0812">Transmembrane</keyword>
<feature type="transmembrane region" description="Helical" evidence="1">
    <location>
        <begin position="92"/>
        <end position="113"/>
    </location>
</feature>